<comment type="caution">
    <text evidence="1">The sequence shown here is derived from an EMBL/GenBank/DDBJ whole genome shotgun (WGS) entry which is preliminary data.</text>
</comment>
<dbReference type="RefSeq" id="WP_014239127.1">
    <property type="nucleotide sequence ID" value="NZ_CP007793.1"/>
</dbReference>
<evidence type="ECO:0000313" key="3">
    <source>
        <dbReference type="Proteomes" id="UP000325333"/>
    </source>
</evidence>
<reference evidence="1 3" key="1">
    <citation type="submission" date="2019-07" db="EMBL/GenBank/DDBJ databases">
        <title>Genome sequencing of the stress-tolerant strain Azospirillum brasilense Az19.</title>
        <authorList>
            <person name="Maroniche G.A."/>
            <person name="Garcia J.E."/>
            <person name="Pagnussat L."/>
            <person name="Amenta M."/>
            <person name="Creus C.M."/>
        </authorList>
    </citation>
    <scope>NUCLEOTIDE SEQUENCE [LARGE SCALE GENOMIC DNA]</scope>
    <source>
        <strain evidence="1 3">Az19</strain>
    </source>
</reference>
<protein>
    <submittedName>
        <fullName evidence="1">Uncharacterized protein</fullName>
    </submittedName>
</protein>
<reference evidence="2 4" key="2">
    <citation type="submission" date="2024-11" db="EMBL/GenBank/DDBJ databases">
        <title>Draft genome sequences of two bacteria associated to sugarcane roots in Colombia.</title>
        <authorList>
            <person name="Pardo-Diaz S."/>
            <person name="Masmela-Mendoza J."/>
            <person name="Delgadillo-Duran P."/>
            <person name="Bautista E.J."/>
            <person name="Rojas-Tapias D.F."/>
        </authorList>
    </citation>
    <scope>NUCLEOTIDE SEQUENCE [LARGE SCALE GENOMIC DNA]</scope>
    <source>
        <strain evidence="2 4">Ap18</strain>
    </source>
</reference>
<dbReference type="Proteomes" id="UP000325333">
    <property type="component" value="Unassembled WGS sequence"/>
</dbReference>
<sequence length="56" mass="6511">MAEFPHASRVNVTLDLPLDVYRRLEQQARYMSVTVEALLKTILAQQLYDSSLRNMD</sequence>
<proteinExistence type="predicted"/>
<evidence type="ECO:0000313" key="4">
    <source>
        <dbReference type="Proteomes" id="UP001628281"/>
    </source>
</evidence>
<gene>
    <name evidence="2" type="ORF">ACJ41P_23610</name>
    <name evidence="1" type="ORF">FH063_000042</name>
</gene>
<dbReference type="Proteomes" id="UP001628281">
    <property type="component" value="Unassembled WGS sequence"/>
</dbReference>
<evidence type="ECO:0000313" key="2">
    <source>
        <dbReference type="EMBL" id="MFL7904139.1"/>
    </source>
</evidence>
<evidence type="ECO:0000313" key="1">
    <source>
        <dbReference type="EMBL" id="KAA1057842.1"/>
    </source>
</evidence>
<dbReference type="EMBL" id="VEWN01000001">
    <property type="protein sequence ID" value="KAA1057842.1"/>
    <property type="molecule type" value="Genomic_DNA"/>
</dbReference>
<name>A0A560B6Q4_9PROT</name>
<dbReference type="GeneID" id="56453721"/>
<dbReference type="AlphaFoldDB" id="A0A560B6Q4"/>
<dbReference type="EMBL" id="JBJLSN010000042">
    <property type="protein sequence ID" value="MFL7904139.1"/>
    <property type="molecule type" value="Genomic_DNA"/>
</dbReference>
<organism evidence="1 3">
    <name type="scientific">Azospirillum argentinense</name>
    <dbReference type="NCBI Taxonomy" id="2970906"/>
    <lineage>
        <taxon>Bacteria</taxon>
        <taxon>Pseudomonadati</taxon>
        <taxon>Pseudomonadota</taxon>
        <taxon>Alphaproteobacteria</taxon>
        <taxon>Rhodospirillales</taxon>
        <taxon>Azospirillaceae</taxon>
        <taxon>Azospirillum</taxon>
    </lineage>
</organism>
<keyword evidence="4" id="KW-1185">Reference proteome</keyword>
<accession>A0A560B6Q4</accession>